<dbReference type="SMART" id="SM00575">
    <property type="entry name" value="ZnF_PMZ"/>
    <property type="match status" value="1"/>
</dbReference>
<dbReference type="Pfam" id="PF04434">
    <property type="entry name" value="SWIM"/>
    <property type="match status" value="1"/>
</dbReference>
<comment type="subcellular location">
    <subcellularLocation>
        <location evidence="6">Nucleus</location>
    </subcellularLocation>
</comment>
<keyword evidence="4 6" id="KW-0862">Zinc</keyword>
<dbReference type="InterPro" id="IPR006564">
    <property type="entry name" value="Znf_PMZ"/>
</dbReference>
<accession>A0A9N7NTB7</accession>
<evidence type="ECO:0000256" key="6">
    <source>
        <dbReference type="RuleBase" id="RU367018"/>
    </source>
</evidence>
<evidence type="ECO:0000313" key="9">
    <source>
        <dbReference type="EMBL" id="CAA0836550.1"/>
    </source>
</evidence>
<feature type="compositionally biased region" description="Basic and acidic residues" evidence="7">
    <location>
        <begin position="308"/>
        <end position="317"/>
    </location>
</feature>
<dbReference type="InterPro" id="IPR007527">
    <property type="entry name" value="Znf_SWIM"/>
</dbReference>
<evidence type="ECO:0000256" key="3">
    <source>
        <dbReference type="ARBA" id="ARBA00022771"/>
    </source>
</evidence>
<evidence type="ECO:0000256" key="4">
    <source>
        <dbReference type="ARBA" id="ARBA00022833"/>
    </source>
</evidence>
<evidence type="ECO:0000256" key="1">
    <source>
        <dbReference type="ARBA" id="ARBA00005889"/>
    </source>
</evidence>
<feature type="compositionally biased region" description="Pro residues" evidence="7">
    <location>
        <begin position="345"/>
        <end position="354"/>
    </location>
</feature>
<dbReference type="GO" id="GO:0006355">
    <property type="term" value="P:regulation of DNA-templated transcription"/>
    <property type="evidence" value="ECO:0007669"/>
    <property type="project" value="UniProtKB-UniRule"/>
</dbReference>
<dbReference type="GO" id="GO:0005634">
    <property type="term" value="C:nucleus"/>
    <property type="evidence" value="ECO:0007669"/>
    <property type="project" value="UniProtKB-SubCell"/>
</dbReference>
<keyword evidence="6" id="KW-0539">Nucleus</keyword>
<comment type="caution">
    <text evidence="9">The sequence shown here is derived from an EMBL/GenBank/DDBJ whole genome shotgun (WGS) entry which is preliminary data.</text>
</comment>
<dbReference type="PROSITE" id="PS50966">
    <property type="entry name" value="ZF_SWIM"/>
    <property type="match status" value="1"/>
</dbReference>
<protein>
    <recommendedName>
        <fullName evidence="6">Protein FAR1-RELATED SEQUENCE</fullName>
    </recommendedName>
</protein>
<comment type="similarity">
    <text evidence="1 6">Belongs to the FHY3/FAR1 family.</text>
</comment>
<dbReference type="PANTHER" id="PTHR31669">
    <property type="entry name" value="PROTEIN FAR1-RELATED SEQUENCE 10-RELATED"/>
    <property type="match status" value="1"/>
</dbReference>
<comment type="function">
    <text evidence="6">Putative transcription activator involved in regulating light control of development.</text>
</comment>
<organism evidence="9 10">
    <name type="scientific">Striga hermonthica</name>
    <name type="common">Purple witchweed</name>
    <name type="synonym">Buchnera hermonthica</name>
    <dbReference type="NCBI Taxonomy" id="68872"/>
    <lineage>
        <taxon>Eukaryota</taxon>
        <taxon>Viridiplantae</taxon>
        <taxon>Streptophyta</taxon>
        <taxon>Embryophyta</taxon>
        <taxon>Tracheophyta</taxon>
        <taxon>Spermatophyta</taxon>
        <taxon>Magnoliopsida</taxon>
        <taxon>eudicotyledons</taxon>
        <taxon>Gunneridae</taxon>
        <taxon>Pentapetalae</taxon>
        <taxon>asterids</taxon>
        <taxon>lamiids</taxon>
        <taxon>Lamiales</taxon>
        <taxon>Orobanchaceae</taxon>
        <taxon>Buchnereae</taxon>
        <taxon>Striga</taxon>
    </lineage>
</organism>
<proteinExistence type="inferred from homology"/>
<evidence type="ECO:0000256" key="5">
    <source>
        <dbReference type="PROSITE-ProRule" id="PRU00325"/>
    </source>
</evidence>
<feature type="region of interest" description="Disordered" evidence="7">
    <location>
        <begin position="300"/>
        <end position="355"/>
    </location>
</feature>
<feature type="compositionally biased region" description="Polar residues" evidence="7">
    <location>
        <begin position="323"/>
        <end position="338"/>
    </location>
</feature>
<dbReference type="PANTHER" id="PTHR31669:SF302">
    <property type="entry name" value="PROTEIN FAR1-RELATED SEQUENCE"/>
    <property type="match status" value="1"/>
</dbReference>
<dbReference type="GO" id="GO:0008270">
    <property type="term" value="F:zinc ion binding"/>
    <property type="evidence" value="ECO:0007669"/>
    <property type="project" value="UniProtKB-UniRule"/>
</dbReference>
<dbReference type="InterPro" id="IPR031052">
    <property type="entry name" value="FHY3/FAR1"/>
</dbReference>
<dbReference type="OrthoDB" id="751756at2759"/>
<evidence type="ECO:0000313" key="10">
    <source>
        <dbReference type="Proteomes" id="UP001153555"/>
    </source>
</evidence>
<evidence type="ECO:0000259" key="8">
    <source>
        <dbReference type="PROSITE" id="PS50966"/>
    </source>
</evidence>
<feature type="domain" description="SWIM-type" evidence="8">
    <location>
        <begin position="132"/>
        <end position="168"/>
    </location>
</feature>
<dbReference type="Proteomes" id="UP001153555">
    <property type="component" value="Unassembled WGS sequence"/>
</dbReference>
<name>A0A9N7NTB7_STRHE</name>
<reference evidence="9" key="1">
    <citation type="submission" date="2019-12" db="EMBL/GenBank/DDBJ databases">
        <authorList>
            <person name="Scholes J."/>
        </authorList>
    </citation>
    <scope>NUCLEOTIDE SEQUENCE</scope>
</reference>
<keyword evidence="2 6" id="KW-0479">Metal-binding</keyword>
<evidence type="ECO:0000256" key="2">
    <source>
        <dbReference type="ARBA" id="ARBA00022723"/>
    </source>
</evidence>
<keyword evidence="3 5" id="KW-0863">Zinc-finger</keyword>
<evidence type="ECO:0000256" key="7">
    <source>
        <dbReference type="SAM" id="MobiDB-lite"/>
    </source>
</evidence>
<dbReference type="AlphaFoldDB" id="A0A9N7NTB7"/>
<sequence>MGYSLSNELFSAGLLATSRSENANKVLKQAGSKSSTLYEFVMNYEKVQNQWRTKEKVEDTRCRHGKPSQILKTHPLLNQAASMYTLAIYGLFEIELVSSLNRKFDGQPFSNGNDGSSLEFRVKSHSDSLRVRHVSMNTQTNETRCSCHKFETMGILCKHVLMVFNYMDVTAIPEAFLLKRWMKCARLRIFNDFKATNVSCGSGEESDLVFVNQVMRTAYNLAHMSKSHLEARNMLTTMLDSTRDQIVDFIQNLDLEDSGMHDDVENEGNEQRIHIRNPLTAKSRGLTNACITRHWDKNSKKGKKILKTHGDTSSEKGSKRKVQSTQGIQSSSQKSSPRVRNVPLPQFPSTPLPQFPNVAPHQFPFQAPQFSPQSGEALKIYMVNSIYSDIHFRIHLSPENGEALEGEEHGPIIVIGFPIAGGGGDWLGVAAGFVFFPLFHRGWFFFSVNPLTGNRPF</sequence>
<keyword evidence="10" id="KW-1185">Reference proteome</keyword>
<gene>
    <name evidence="9" type="ORF">SHERM_03630</name>
</gene>
<dbReference type="EMBL" id="CACSLK010030184">
    <property type="protein sequence ID" value="CAA0836550.1"/>
    <property type="molecule type" value="Genomic_DNA"/>
</dbReference>